<comment type="caution">
    <text evidence="2">The sequence shown here is derived from an EMBL/GenBank/DDBJ whole genome shotgun (WGS) entry which is preliminary data.</text>
</comment>
<evidence type="ECO:0000256" key="1">
    <source>
        <dbReference type="SAM" id="MobiDB-lite"/>
    </source>
</evidence>
<dbReference type="OrthoDB" id="6270617at2759"/>
<keyword evidence="3" id="KW-1185">Reference proteome</keyword>
<evidence type="ECO:0000313" key="3">
    <source>
        <dbReference type="Proteomes" id="UP000283509"/>
    </source>
</evidence>
<organism evidence="2 3">
    <name type="scientific">Penaeus vannamei</name>
    <name type="common">Whiteleg shrimp</name>
    <name type="synonym">Litopenaeus vannamei</name>
    <dbReference type="NCBI Taxonomy" id="6689"/>
    <lineage>
        <taxon>Eukaryota</taxon>
        <taxon>Metazoa</taxon>
        <taxon>Ecdysozoa</taxon>
        <taxon>Arthropoda</taxon>
        <taxon>Crustacea</taxon>
        <taxon>Multicrustacea</taxon>
        <taxon>Malacostraca</taxon>
        <taxon>Eumalacostraca</taxon>
        <taxon>Eucarida</taxon>
        <taxon>Decapoda</taxon>
        <taxon>Dendrobranchiata</taxon>
        <taxon>Penaeoidea</taxon>
        <taxon>Penaeidae</taxon>
        <taxon>Penaeus</taxon>
    </lineage>
</organism>
<name>A0A3R7LXV0_PENVA</name>
<reference evidence="2 3" key="2">
    <citation type="submission" date="2019-01" db="EMBL/GenBank/DDBJ databases">
        <title>The decoding of complex shrimp genome reveals the adaptation for benthos swimmer, frequently molting mechanism and breeding impact on genome.</title>
        <authorList>
            <person name="Sun Y."/>
            <person name="Gao Y."/>
            <person name="Yu Y."/>
        </authorList>
    </citation>
    <scope>NUCLEOTIDE SEQUENCE [LARGE SCALE GENOMIC DNA]</scope>
    <source>
        <tissue evidence="2">Muscle</tissue>
    </source>
</reference>
<evidence type="ECO:0000313" key="2">
    <source>
        <dbReference type="EMBL" id="ROT67461.1"/>
    </source>
</evidence>
<dbReference type="GO" id="GO:0016020">
    <property type="term" value="C:membrane"/>
    <property type="evidence" value="ECO:0007669"/>
    <property type="project" value="InterPro"/>
</dbReference>
<dbReference type="PANTHER" id="PTHR23352:SF2">
    <property type="entry name" value="NEURAL PROLIFERATION DIFFERENTIATION AND CONTROL PROTEIN 1"/>
    <property type="match status" value="1"/>
</dbReference>
<dbReference type="InterPro" id="IPR009635">
    <property type="entry name" value="NPDC1"/>
</dbReference>
<dbReference type="PRINTS" id="PR01217">
    <property type="entry name" value="PRICHEXTENSN"/>
</dbReference>
<dbReference type="AlphaFoldDB" id="A0A3R7LXV0"/>
<feature type="compositionally biased region" description="Low complexity" evidence="1">
    <location>
        <begin position="1"/>
        <end position="19"/>
    </location>
</feature>
<reference evidence="2 3" key="1">
    <citation type="submission" date="2018-04" db="EMBL/GenBank/DDBJ databases">
        <authorList>
            <person name="Zhang X."/>
            <person name="Yuan J."/>
            <person name="Li F."/>
            <person name="Xiang J."/>
        </authorList>
    </citation>
    <scope>NUCLEOTIDE SEQUENCE [LARGE SCALE GENOMIC DNA]</scope>
    <source>
        <tissue evidence="2">Muscle</tissue>
    </source>
</reference>
<feature type="region of interest" description="Disordered" evidence="1">
    <location>
        <begin position="1"/>
        <end position="140"/>
    </location>
</feature>
<feature type="region of interest" description="Disordered" evidence="1">
    <location>
        <begin position="160"/>
        <end position="184"/>
    </location>
</feature>
<feature type="compositionally biased region" description="Pro residues" evidence="1">
    <location>
        <begin position="55"/>
        <end position="67"/>
    </location>
</feature>
<dbReference type="PANTHER" id="PTHR23352">
    <property type="entry name" value="NEURAL PROLIFERATION DIFFERENTIATION AND CONTROL PROTEIN-1 NPDC-1 PROTEIN"/>
    <property type="match status" value="1"/>
</dbReference>
<dbReference type="Proteomes" id="UP000283509">
    <property type="component" value="Unassembled WGS sequence"/>
</dbReference>
<accession>A0A3R7LXV0</accession>
<proteinExistence type="predicted"/>
<feature type="compositionally biased region" description="Pro residues" evidence="1">
    <location>
        <begin position="20"/>
        <end position="46"/>
    </location>
</feature>
<dbReference type="Pfam" id="PF06809">
    <property type="entry name" value="NPDC1"/>
    <property type="match status" value="1"/>
</dbReference>
<protein>
    <recommendedName>
        <fullName evidence="4">Neural proliferation differentiation and control protein 1</fullName>
    </recommendedName>
</protein>
<sequence>MIITSRSLLTSLYPSYSPGPRLPPPHYTLTPPTPTTLTSPKPPPPSSTLSDPAYTPLPLPPTPPTTPTLPLTPIHSPPSNPSDPAYPPSTLSDPAYPPPPLNPTRVEQESPCRSVADYPAYGVTGPNKDLSPTSGDRKLAQSAHMYHYQHQKQQMIALEKSSGGERHGSTSDVDSEEEGEENEYTVYECPGLAPTGEMEREHHKRDCSYSHGPSSLFQISSRTARHFPLGANHDAGFSSRLAGSQSRNGAFLAGFSAPRAYTYFGGLFHRHEHKHTYIIILHFL</sequence>
<evidence type="ECO:0008006" key="4">
    <source>
        <dbReference type="Google" id="ProtNLM"/>
    </source>
</evidence>
<gene>
    <name evidence="2" type="ORF">C7M84_014458</name>
</gene>
<dbReference type="EMBL" id="QCYY01002808">
    <property type="protein sequence ID" value="ROT67461.1"/>
    <property type="molecule type" value="Genomic_DNA"/>
</dbReference>
<feature type="compositionally biased region" description="Acidic residues" evidence="1">
    <location>
        <begin position="173"/>
        <end position="183"/>
    </location>
</feature>
<feature type="compositionally biased region" description="Pro residues" evidence="1">
    <location>
        <begin position="75"/>
        <end position="87"/>
    </location>
</feature>